<comment type="caution">
    <text evidence="2">The sequence shown here is derived from an EMBL/GenBank/DDBJ whole genome shotgun (WGS) entry which is preliminary data.</text>
</comment>
<dbReference type="NCBIfam" id="TIGR04370">
    <property type="entry name" value="glyco_rpt_poly"/>
    <property type="match status" value="1"/>
</dbReference>
<evidence type="ECO:0000256" key="1">
    <source>
        <dbReference type="SAM" id="Phobius"/>
    </source>
</evidence>
<keyword evidence="1" id="KW-1133">Transmembrane helix</keyword>
<proteinExistence type="predicted"/>
<feature type="transmembrane region" description="Helical" evidence="1">
    <location>
        <begin position="412"/>
        <end position="434"/>
    </location>
</feature>
<dbReference type="Proteomes" id="UP000824242">
    <property type="component" value="Unassembled WGS sequence"/>
</dbReference>
<sequence length="507" mass="57106">MMQFQRKFLLRDTLLLGISLAVLTMAAFTSSFGGRWYSIAANMTLAGLSLLNLAMLVYELSDVRRRIPLLIFQGSYNLLLLGRVYTTWLQNYDRRLDILEADGYDSLYWSLQILAISLFVVYLAYRAAGFLFRKRELSVAVEGAKKIWDHPLIPVIRQLSRWVLYISSLASFFSLGNTILFVLRNGYLTSFTETAGVPSIVSRFALFFTPAFAVFLATLPSAKQMRLPLCVYGVYLLASVFTGRRNTIVTSLLMLVVYFVLRDNLLPKEKRILTKRLVLLACVAGLAGVYLLQMVAYLRSGILGTGDSFFRTIISFIDSQGASFRVVVKTIDYMEFFDPQTTYRFLLFPLELFVTNNSIGQTVFHTDPIISLQTAEFAESTNSYSHVLTYLVDPARYLRGEGFGTSYVAEGYVAFGIAGVVALSVMIGVAFRWFSSMMGRSWPAIALGLIAIKSFVYLPRNYALIWITDVFNVTYLCFLLGLYLAAQLLYTLGTHLRRGTEPPEVKA</sequence>
<protein>
    <submittedName>
        <fullName evidence="2">O-antigen polysaccharide polymerase Wzy family protein</fullName>
    </submittedName>
</protein>
<reference evidence="2" key="2">
    <citation type="journal article" date="2021" name="PeerJ">
        <title>Extensive microbial diversity within the chicken gut microbiome revealed by metagenomics and culture.</title>
        <authorList>
            <person name="Gilroy R."/>
            <person name="Ravi A."/>
            <person name="Getino M."/>
            <person name="Pursley I."/>
            <person name="Horton D.L."/>
            <person name="Alikhan N.F."/>
            <person name="Baker D."/>
            <person name="Gharbi K."/>
            <person name="Hall N."/>
            <person name="Watson M."/>
            <person name="Adriaenssens E.M."/>
            <person name="Foster-Nyarko E."/>
            <person name="Jarju S."/>
            <person name="Secka A."/>
            <person name="Antonio M."/>
            <person name="Oren A."/>
            <person name="Chaudhuri R.R."/>
            <person name="La Ragione R."/>
            <person name="Hildebrand F."/>
            <person name="Pallen M.J."/>
        </authorList>
    </citation>
    <scope>NUCLEOTIDE SEQUENCE</scope>
    <source>
        <strain evidence="2">ChiSxjej1B13-7958</strain>
    </source>
</reference>
<feature type="transmembrane region" description="Helical" evidence="1">
    <location>
        <begin position="277"/>
        <end position="298"/>
    </location>
</feature>
<feature type="transmembrane region" description="Helical" evidence="1">
    <location>
        <begin position="162"/>
        <end position="183"/>
    </location>
</feature>
<name>A0A9D1APC9_9FIRM</name>
<keyword evidence="1" id="KW-0812">Transmembrane</keyword>
<dbReference type="InterPro" id="IPR029468">
    <property type="entry name" value="O-ag_pol_Wzy"/>
</dbReference>
<dbReference type="AlphaFoldDB" id="A0A9D1APC9"/>
<reference evidence="2" key="1">
    <citation type="submission" date="2020-10" db="EMBL/GenBank/DDBJ databases">
        <authorList>
            <person name="Gilroy R."/>
        </authorList>
    </citation>
    <scope>NUCLEOTIDE SEQUENCE</scope>
    <source>
        <strain evidence="2">ChiSxjej1B13-7958</strain>
    </source>
</reference>
<evidence type="ECO:0000313" key="2">
    <source>
        <dbReference type="EMBL" id="HIR48306.1"/>
    </source>
</evidence>
<organism evidence="2 3">
    <name type="scientific">Candidatus Caccousia avicola</name>
    <dbReference type="NCBI Taxonomy" id="2840721"/>
    <lineage>
        <taxon>Bacteria</taxon>
        <taxon>Bacillati</taxon>
        <taxon>Bacillota</taxon>
        <taxon>Clostridia</taxon>
        <taxon>Eubacteriales</taxon>
        <taxon>Oscillospiraceae</taxon>
        <taxon>Oscillospiraceae incertae sedis</taxon>
        <taxon>Candidatus Caccousia</taxon>
    </lineage>
</organism>
<feature type="transmembrane region" description="Helical" evidence="1">
    <location>
        <begin position="67"/>
        <end position="86"/>
    </location>
</feature>
<dbReference type="Pfam" id="PF14296">
    <property type="entry name" value="O-ag_pol_Wzy"/>
    <property type="match status" value="1"/>
</dbReference>
<accession>A0A9D1APC9</accession>
<feature type="transmembrane region" description="Helical" evidence="1">
    <location>
        <begin position="441"/>
        <end position="458"/>
    </location>
</feature>
<feature type="transmembrane region" description="Helical" evidence="1">
    <location>
        <begin position="39"/>
        <end position="60"/>
    </location>
</feature>
<dbReference type="EMBL" id="DVGZ01000128">
    <property type="protein sequence ID" value="HIR48306.1"/>
    <property type="molecule type" value="Genomic_DNA"/>
</dbReference>
<feature type="transmembrane region" description="Helical" evidence="1">
    <location>
        <begin position="464"/>
        <end position="490"/>
    </location>
</feature>
<feature type="transmembrane region" description="Helical" evidence="1">
    <location>
        <begin position="195"/>
        <end position="218"/>
    </location>
</feature>
<feature type="transmembrane region" description="Helical" evidence="1">
    <location>
        <begin position="106"/>
        <end position="125"/>
    </location>
</feature>
<keyword evidence="1" id="KW-0472">Membrane</keyword>
<evidence type="ECO:0000313" key="3">
    <source>
        <dbReference type="Proteomes" id="UP000824242"/>
    </source>
</evidence>
<gene>
    <name evidence="2" type="ORF">IAB89_11760</name>
</gene>